<feature type="signal peptide" evidence="1">
    <location>
        <begin position="1"/>
        <end position="22"/>
    </location>
</feature>
<dbReference type="PANTHER" id="PTHR33021">
    <property type="entry name" value="BLUE COPPER PROTEIN"/>
    <property type="match status" value="1"/>
</dbReference>
<dbReference type="GO" id="GO:0005886">
    <property type="term" value="C:plasma membrane"/>
    <property type="evidence" value="ECO:0000318"/>
    <property type="project" value="GO_Central"/>
</dbReference>
<evidence type="ECO:0000259" key="2">
    <source>
        <dbReference type="PROSITE" id="PS51485"/>
    </source>
</evidence>
<keyword evidence="1" id="KW-0732">Signal</keyword>
<protein>
    <recommendedName>
        <fullName evidence="2">Phytocyanin domain-containing protein</fullName>
    </recommendedName>
</protein>
<dbReference type="InterPro" id="IPR003245">
    <property type="entry name" value="Phytocyanin_dom"/>
</dbReference>
<proteinExistence type="predicted"/>
<feature type="chain" id="PRO_5014373309" description="Phytocyanin domain-containing protein" evidence="1">
    <location>
        <begin position="23"/>
        <end position="92"/>
    </location>
</feature>
<gene>
    <name evidence="3" type="ORF">POPTR_001G114200</name>
</gene>
<accession>A0A2K2BW31</accession>
<dbReference type="InterPro" id="IPR008972">
    <property type="entry name" value="Cupredoxin"/>
</dbReference>
<reference evidence="3 4" key="1">
    <citation type="journal article" date="2006" name="Science">
        <title>The genome of black cottonwood, Populus trichocarpa (Torr. &amp; Gray).</title>
        <authorList>
            <person name="Tuskan G.A."/>
            <person name="Difazio S."/>
            <person name="Jansson S."/>
            <person name="Bohlmann J."/>
            <person name="Grigoriev I."/>
            <person name="Hellsten U."/>
            <person name="Putnam N."/>
            <person name="Ralph S."/>
            <person name="Rombauts S."/>
            <person name="Salamov A."/>
            <person name="Schein J."/>
            <person name="Sterck L."/>
            <person name="Aerts A."/>
            <person name="Bhalerao R.R."/>
            <person name="Bhalerao R.P."/>
            <person name="Blaudez D."/>
            <person name="Boerjan W."/>
            <person name="Brun A."/>
            <person name="Brunner A."/>
            <person name="Busov V."/>
            <person name="Campbell M."/>
            <person name="Carlson J."/>
            <person name="Chalot M."/>
            <person name="Chapman J."/>
            <person name="Chen G.L."/>
            <person name="Cooper D."/>
            <person name="Coutinho P.M."/>
            <person name="Couturier J."/>
            <person name="Covert S."/>
            <person name="Cronk Q."/>
            <person name="Cunningham R."/>
            <person name="Davis J."/>
            <person name="Degroeve S."/>
            <person name="Dejardin A."/>
            <person name="Depamphilis C."/>
            <person name="Detter J."/>
            <person name="Dirks B."/>
            <person name="Dubchak I."/>
            <person name="Duplessis S."/>
            <person name="Ehlting J."/>
            <person name="Ellis B."/>
            <person name="Gendler K."/>
            <person name="Goodstein D."/>
            <person name="Gribskov M."/>
            <person name="Grimwood J."/>
            <person name="Groover A."/>
            <person name="Gunter L."/>
            <person name="Hamberger B."/>
            <person name="Heinze B."/>
            <person name="Helariutta Y."/>
            <person name="Henrissat B."/>
            <person name="Holligan D."/>
            <person name="Holt R."/>
            <person name="Huang W."/>
            <person name="Islam-Faridi N."/>
            <person name="Jones S."/>
            <person name="Jones-Rhoades M."/>
            <person name="Jorgensen R."/>
            <person name="Joshi C."/>
            <person name="Kangasjarvi J."/>
            <person name="Karlsson J."/>
            <person name="Kelleher C."/>
            <person name="Kirkpatrick R."/>
            <person name="Kirst M."/>
            <person name="Kohler A."/>
            <person name="Kalluri U."/>
            <person name="Larimer F."/>
            <person name="Leebens-Mack J."/>
            <person name="Leple J.C."/>
            <person name="Locascio P."/>
            <person name="Lou Y."/>
            <person name="Lucas S."/>
            <person name="Martin F."/>
            <person name="Montanini B."/>
            <person name="Napoli C."/>
            <person name="Nelson D.R."/>
            <person name="Nelson C."/>
            <person name="Nieminen K."/>
            <person name="Nilsson O."/>
            <person name="Pereda V."/>
            <person name="Peter G."/>
            <person name="Philippe R."/>
            <person name="Pilate G."/>
            <person name="Poliakov A."/>
            <person name="Razumovskaya J."/>
            <person name="Richardson P."/>
            <person name="Rinaldi C."/>
            <person name="Ritland K."/>
            <person name="Rouze P."/>
            <person name="Ryaboy D."/>
            <person name="Schmutz J."/>
            <person name="Schrader J."/>
            <person name="Segerman B."/>
            <person name="Shin H."/>
            <person name="Siddiqui A."/>
            <person name="Sterky F."/>
            <person name="Terry A."/>
            <person name="Tsai C.J."/>
            <person name="Uberbacher E."/>
            <person name="Unneberg P."/>
            <person name="Vahala J."/>
            <person name="Wall K."/>
            <person name="Wessler S."/>
            <person name="Yang G."/>
            <person name="Yin T."/>
            <person name="Douglas C."/>
            <person name="Marra M."/>
            <person name="Sandberg G."/>
            <person name="Van de Peer Y."/>
            <person name="Rokhsar D."/>
        </authorList>
    </citation>
    <scope>NUCLEOTIDE SEQUENCE [LARGE SCALE GENOMIC DNA]</scope>
    <source>
        <strain evidence="4">cv. Nisqually</strain>
    </source>
</reference>
<dbReference type="Proteomes" id="UP000006729">
    <property type="component" value="Chromosome 1"/>
</dbReference>
<dbReference type="PANTHER" id="PTHR33021:SF553">
    <property type="entry name" value="PHYTOCYANIN DOMAIN-CONTAINING PROTEIN"/>
    <property type="match status" value="1"/>
</dbReference>
<keyword evidence="4" id="KW-1185">Reference proteome</keyword>
<dbReference type="InterPro" id="IPR039391">
    <property type="entry name" value="Phytocyanin-like"/>
</dbReference>
<dbReference type="AlphaFoldDB" id="A0A2K2BW31"/>
<name>A0A2K2BW31_POPTR</name>
<dbReference type="SUPFAM" id="SSF49503">
    <property type="entry name" value="Cupredoxins"/>
    <property type="match status" value="1"/>
</dbReference>
<evidence type="ECO:0000313" key="4">
    <source>
        <dbReference type="Proteomes" id="UP000006729"/>
    </source>
</evidence>
<dbReference type="GO" id="GO:0009055">
    <property type="term" value="F:electron transfer activity"/>
    <property type="evidence" value="ECO:0007669"/>
    <property type="project" value="InterPro"/>
</dbReference>
<dbReference type="InParanoid" id="A0A2K2BW31"/>
<dbReference type="Pfam" id="PF02298">
    <property type="entry name" value="Cu_bind_like"/>
    <property type="match status" value="1"/>
</dbReference>
<dbReference type="Gene3D" id="2.60.40.420">
    <property type="entry name" value="Cupredoxins - blue copper proteins"/>
    <property type="match status" value="1"/>
</dbReference>
<dbReference type="EMBL" id="CM009290">
    <property type="protein sequence ID" value="PNT53958.1"/>
    <property type="molecule type" value="Genomic_DNA"/>
</dbReference>
<feature type="domain" description="Phytocyanin" evidence="2">
    <location>
        <begin position="1"/>
        <end position="92"/>
    </location>
</feature>
<sequence>MASSRMFMIIAIVAVFLPSILATEHVGKTFYVGDTLVFKYTAGAHNVLRVDGTGFQECKAADDIVPLTTGNDVIPLSTPGNKWLHLWCGQTL</sequence>
<dbReference type="PROSITE" id="PS51485">
    <property type="entry name" value="PHYTOCYANIN"/>
    <property type="match status" value="1"/>
</dbReference>
<organism evidence="3 4">
    <name type="scientific">Populus trichocarpa</name>
    <name type="common">Western balsam poplar</name>
    <name type="synonym">Populus balsamifera subsp. trichocarpa</name>
    <dbReference type="NCBI Taxonomy" id="3694"/>
    <lineage>
        <taxon>Eukaryota</taxon>
        <taxon>Viridiplantae</taxon>
        <taxon>Streptophyta</taxon>
        <taxon>Embryophyta</taxon>
        <taxon>Tracheophyta</taxon>
        <taxon>Spermatophyta</taxon>
        <taxon>Magnoliopsida</taxon>
        <taxon>eudicotyledons</taxon>
        <taxon>Gunneridae</taxon>
        <taxon>Pentapetalae</taxon>
        <taxon>rosids</taxon>
        <taxon>fabids</taxon>
        <taxon>Malpighiales</taxon>
        <taxon>Salicaceae</taxon>
        <taxon>Saliceae</taxon>
        <taxon>Populus</taxon>
    </lineage>
</organism>
<dbReference type="STRING" id="3694.A0A2K2BW31"/>
<evidence type="ECO:0000256" key="1">
    <source>
        <dbReference type="SAM" id="SignalP"/>
    </source>
</evidence>
<evidence type="ECO:0000313" key="3">
    <source>
        <dbReference type="EMBL" id="PNT53958.1"/>
    </source>
</evidence>